<dbReference type="SMART" id="SM00411">
    <property type="entry name" value="BHL"/>
    <property type="match status" value="1"/>
</dbReference>
<dbReference type="Gene3D" id="4.10.520.10">
    <property type="entry name" value="IHF-like DNA-binding proteins"/>
    <property type="match status" value="1"/>
</dbReference>
<dbReference type="Pfam" id="PF00216">
    <property type="entry name" value="Bac_DNA_binding"/>
    <property type="match status" value="1"/>
</dbReference>
<dbReference type="EMBL" id="CP025121">
    <property type="protein sequence ID" value="AYJ01498.1"/>
    <property type="molecule type" value="Genomic_DNA"/>
</dbReference>
<evidence type="ECO:0000313" key="3">
    <source>
        <dbReference type="Proteomes" id="UP000272462"/>
    </source>
</evidence>
<sequence>MSIKNNKNNKNKKKEEAKFRFTKADLITKIAKEGGVTITETEIFYNIFEKVLTEAITHYSEVILSVGLGRFVLKTQPAGKLTNVKGKKIYYPESTVVKFKISNTLKQAVKKIKLT</sequence>
<accession>A0A660HN82</accession>
<name>A0A660HN82_ZIZJU</name>
<protein>
    <submittedName>
        <fullName evidence="2">DNA-binding protein</fullName>
    </submittedName>
</protein>
<keyword evidence="3" id="KW-1185">Reference proteome</keyword>
<organism evidence="2 3">
    <name type="scientific">Ziziphus jujuba witches'-broom phytoplasma</name>
    <dbReference type="NCBI Taxonomy" id="135727"/>
    <lineage>
        <taxon>Bacteria</taxon>
        <taxon>Bacillati</taxon>
        <taxon>Mycoplasmatota</taxon>
        <taxon>Mollicutes</taxon>
        <taxon>Acholeplasmatales</taxon>
        <taxon>Acholeplasmataceae</taxon>
        <taxon>Candidatus Phytoplasma</taxon>
        <taxon>16SrV (Elm yellows group)</taxon>
    </lineage>
</organism>
<dbReference type="KEGG" id="pzi:CWO85_03275"/>
<evidence type="ECO:0000313" key="2">
    <source>
        <dbReference type="EMBL" id="AYJ01498.1"/>
    </source>
</evidence>
<dbReference type="InterPro" id="IPR010992">
    <property type="entry name" value="IHF-like_DNA-bd_dom_sf"/>
</dbReference>
<dbReference type="GO" id="GO:0003677">
    <property type="term" value="F:DNA binding"/>
    <property type="evidence" value="ECO:0007669"/>
    <property type="project" value="UniProtKB-KW"/>
</dbReference>
<keyword evidence="2" id="KW-0238">DNA-binding</keyword>
<gene>
    <name evidence="2" type="ORF">CWO85_03275</name>
</gene>
<reference evidence="2 3" key="1">
    <citation type="journal article" date="2018" name="BMC Genomics">
        <title>Comparative genome analysis of jujube witches'-broom Phytoplasma, an obligate pathogen that causes jujube witches'-broom disease.</title>
        <authorList>
            <person name="Wang J."/>
            <person name="Song L."/>
            <person name="Jiao Q."/>
            <person name="Yang S."/>
            <person name="Gao R."/>
            <person name="Lu X."/>
            <person name="Zhou G."/>
        </authorList>
    </citation>
    <scope>NUCLEOTIDE SEQUENCE [LARGE SCALE GENOMIC DNA]</scope>
    <source>
        <strain evidence="2">Jwb-nky</strain>
    </source>
</reference>
<comment type="similarity">
    <text evidence="1">Belongs to the bacterial histone-like protein family.</text>
</comment>
<dbReference type="AlphaFoldDB" id="A0A660HN82"/>
<proteinExistence type="inferred from homology"/>
<dbReference type="Proteomes" id="UP000272462">
    <property type="component" value="Chromosome"/>
</dbReference>
<evidence type="ECO:0000256" key="1">
    <source>
        <dbReference type="RuleBase" id="RU003939"/>
    </source>
</evidence>
<dbReference type="RefSeq" id="WP_121464195.1">
    <property type="nucleotide sequence ID" value="NZ_CP025121.1"/>
</dbReference>
<dbReference type="SUPFAM" id="SSF47729">
    <property type="entry name" value="IHF-like DNA-binding proteins"/>
    <property type="match status" value="1"/>
</dbReference>
<dbReference type="GO" id="GO:0030527">
    <property type="term" value="F:structural constituent of chromatin"/>
    <property type="evidence" value="ECO:0007669"/>
    <property type="project" value="InterPro"/>
</dbReference>
<dbReference type="InterPro" id="IPR000119">
    <property type="entry name" value="Hist_DNA-bd"/>
</dbReference>